<keyword evidence="10" id="KW-1185">Reference proteome</keyword>
<dbReference type="OrthoDB" id="21828at2"/>
<protein>
    <recommendedName>
        <fullName evidence="11">Quaternary ammonium transporter</fullName>
    </recommendedName>
</protein>
<evidence type="ECO:0000256" key="1">
    <source>
        <dbReference type="ARBA" id="ARBA00004651"/>
    </source>
</evidence>
<evidence type="ECO:0000256" key="3">
    <source>
        <dbReference type="ARBA" id="ARBA00022475"/>
    </source>
</evidence>
<dbReference type="Proteomes" id="UP000036780">
    <property type="component" value="Unassembled WGS sequence"/>
</dbReference>
<feature type="transmembrane region" description="Helical" evidence="8">
    <location>
        <begin position="85"/>
        <end position="102"/>
    </location>
</feature>
<dbReference type="GO" id="GO:0022857">
    <property type="term" value="F:transmembrane transporter activity"/>
    <property type="evidence" value="ECO:0007669"/>
    <property type="project" value="InterPro"/>
</dbReference>
<evidence type="ECO:0008006" key="11">
    <source>
        <dbReference type="Google" id="ProtNLM"/>
    </source>
</evidence>
<keyword evidence="3" id="KW-1003">Cell membrane</keyword>
<proteinExistence type="inferred from homology"/>
<sequence>MKFWIGLSLAILFEVMGVVFLSYSYGLTKLIPSIIAITFYLFSILLYMGSTRGKEVGVVGALFAGLGTVIVLLVGFFLFNEKVSTLNLIGVILILTGVTSLSRKPHQAKGVVH</sequence>
<evidence type="ECO:0000256" key="8">
    <source>
        <dbReference type="SAM" id="Phobius"/>
    </source>
</evidence>
<keyword evidence="4 7" id="KW-0812">Transmembrane</keyword>
<evidence type="ECO:0000313" key="10">
    <source>
        <dbReference type="Proteomes" id="UP000036780"/>
    </source>
</evidence>
<dbReference type="PANTHER" id="PTHR30561:SF1">
    <property type="entry name" value="MULTIDRUG TRANSPORTER EMRE"/>
    <property type="match status" value="1"/>
</dbReference>
<dbReference type="InterPro" id="IPR037185">
    <property type="entry name" value="EmrE-like"/>
</dbReference>
<evidence type="ECO:0000256" key="7">
    <source>
        <dbReference type="RuleBase" id="RU003942"/>
    </source>
</evidence>
<evidence type="ECO:0000256" key="2">
    <source>
        <dbReference type="ARBA" id="ARBA00022448"/>
    </source>
</evidence>
<dbReference type="PATRIC" id="fig|1473.5.peg.1821"/>
<feature type="transmembrane region" description="Helical" evidence="8">
    <location>
        <begin position="56"/>
        <end position="79"/>
    </location>
</feature>
<evidence type="ECO:0000256" key="6">
    <source>
        <dbReference type="ARBA" id="ARBA00023136"/>
    </source>
</evidence>
<comment type="subcellular location">
    <subcellularLocation>
        <location evidence="1 7">Cell membrane</location>
        <topology evidence="1 7">Multi-pass membrane protein</topology>
    </subcellularLocation>
</comment>
<dbReference type="AlphaFoldDB" id="A0A0L0QMM5"/>
<evidence type="ECO:0000313" key="9">
    <source>
        <dbReference type="EMBL" id="KNE19870.1"/>
    </source>
</evidence>
<dbReference type="GO" id="GO:0005886">
    <property type="term" value="C:plasma membrane"/>
    <property type="evidence" value="ECO:0007669"/>
    <property type="project" value="UniProtKB-SubCell"/>
</dbReference>
<dbReference type="Gene3D" id="1.10.3730.20">
    <property type="match status" value="1"/>
</dbReference>
<evidence type="ECO:0000256" key="5">
    <source>
        <dbReference type="ARBA" id="ARBA00022989"/>
    </source>
</evidence>
<keyword evidence="2" id="KW-0813">Transport</keyword>
<keyword evidence="5 8" id="KW-1133">Transmembrane helix</keyword>
<keyword evidence="6 8" id="KW-0472">Membrane</keyword>
<reference evidence="10" key="1">
    <citation type="submission" date="2015-07" db="EMBL/GenBank/DDBJ databases">
        <title>Fjat-10053 dsm26.</title>
        <authorList>
            <person name="Liu B."/>
            <person name="Wang J."/>
            <person name="Zhu Y."/>
            <person name="Liu G."/>
            <person name="Chen Q."/>
            <person name="Chen Z."/>
            <person name="Lan J."/>
            <person name="Che J."/>
            <person name="Ge C."/>
            <person name="Shi H."/>
            <person name="Pan Z."/>
            <person name="Liu X."/>
        </authorList>
    </citation>
    <scope>NUCLEOTIDE SEQUENCE [LARGE SCALE GENOMIC DNA]</scope>
    <source>
        <strain evidence="10">DSM 26</strain>
    </source>
</reference>
<dbReference type="SUPFAM" id="SSF103481">
    <property type="entry name" value="Multidrug resistance efflux transporter EmrE"/>
    <property type="match status" value="1"/>
</dbReference>
<dbReference type="Pfam" id="PF00893">
    <property type="entry name" value="Multi_Drug_Res"/>
    <property type="match status" value="1"/>
</dbReference>
<dbReference type="EMBL" id="LGTO01000007">
    <property type="protein sequence ID" value="KNE19870.1"/>
    <property type="molecule type" value="Genomic_DNA"/>
</dbReference>
<evidence type="ECO:0000256" key="4">
    <source>
        <dbReference type="ARBA" id="ARBA00022692"/>
    </source>
</evidence>
<dbReference type="InterPro" id="IPR000390">
    <property type="entry name" value="Small_drug/metabolite_transptr"/>
</dbReference>
<accession>A0A0L0QMM5</accession>
<dbReference type="RefSeq" id="WP_050352427.1">
    <property type="nucleotide sequence ID" value="NZ_BOSN01000008.1"/>
</dbReference>
<name>A0A0L0QMM5_VIRPA</name>
<organism evidence="9 10">
    <name type="scientific">Virgibacillus pantothenticus</name>
    <dbReference type="NCBI Taxonomy" id="1473"/>
    <lineage>
        <taxon>Bacteria</taxon>
        <taxon>Bacillati</taxon>
        <taxon>Bacillota</taxon>
        <taxon>Bacilli</taxon>
        <taxon>Bacillales</taxon>
        <taxon>Bacillaceae</taxon>
        <taxon>Virgibacillus</taxon>
    </lineage>
</organism>
<dbReference type="GeneID" id="66871040"/>
<comment type="caution">
    <text evidence="9">The sequence shown here is derived from an EMBL/GenBank/DDBJ whole genome shotgun (WGS) entry which is preliminary data.</text>
</comment>
<comment type="similarity">
    <text evidence="7">Belongs to the drug/metabolite transporter (DMT) superfamily. Small multidrug resistance (SMR) (TC 2.A.7.1) family.</text>
</comment>
<gene>
    <name evidence="9" type="ORF">AFK71_15735</name>
</gene>
<dbReference type="InterPro" id="IPR045324">
    <property type="entry name" value="Small_multidrug_res"/>
</dbReference>
<dbReference type="PANTHER" id="PTHR30561">
    <property type="entry name" value="SMR FAMILY PROTON-DEPENDENT DRUG EFFLUX TRANSPORTER SUGE"/>
    <property type="match status" value="1"/>
</dbReference>
<feature type="transmembrane region" description="Helical" evidence="8">
    <location>
        <begin position="27"/>
        <end position="49"/>
    </location>
</feature>